<evidence type="ECO:0000313" key="2">
    <source>
        <dbReference type="Proteomes" id="UP000691718"/>
    </source>
</evidence>
<dbReference type="EMBL" id="CAJQZP010001376">
    <property type="protein sequence ID" value="CAG5042541.1"/>
    <property type="molecule type" value="Genomic_DNA"/>
</dbReference>
<keyword evidence="2" id="KW-1185">Reference proteome</keyword>
<name>A0A8S3XV20_PARAO</name>
<proteinExistence type="predicted"/>
<evidence type="ECO:0000313" key="1">
    <source>
        <dbReference type="EMBL" id="CAG5042541.1"/>
    </source>
</evidence>
<accession>A0A8S3XV20</accession>
<comment type="caution">
    <text evidence="1">The sequence shown here is derived from an EMBL/GenBank/DDBJ whole genome shotgun (WGS) entry which is preliminary data.</text>
</comment>
<organism evidence="1 2">
    <name type="scientific">Parnassius apollo</name>
    <name type="common">Apollo butterfly</name>
    <name type="synonym">Papilio apollo</name>
    <dbReference type="NCBI Taxonomy" id="110799"/>
    <lineage>
        <taxon>Eukaryota</taxon>
        <taxon>Metazoa</taxon>
        <taxon>Ecdysozoa</taxon>
        <taxon>Arthropoda</taxon>
        <taxon>Hexapoda</taxon>
        <taxon>Insecta</taxon>
        <taxon>Pterygota</taxon>
        <taxon>Neoptera</taxon>
        <taxon>Endopterygota</taxon>
        <taxon>Lepidoptera</taxon>
        <taxon>Glossata</taxon>
        <taxon>Ditrysia</taxon>
        <taxon>Papilionoidea</taxon>
        <taxon>Papilionidae</taxon>
        <taxon>Parnassiinae</taxon>
        <taxon>Parnassini</taxon>
        <taxon>Parnassius</taxon>
        <taxon>Parnassius</taxon>
    </lineage>
</organism>
<sequence length="115" mass="12935">MHTCACLCAIRFQSTREKGSKNKRSAVVVTGVQRIEQVATLAQASQHGGQQAGQPAAQQRRARCSRAHLTPRARRELRLAHSPLLRHPRTYDFATLRPSHYRDLTLSAHTMPQNK</sequence>
<gene>
    <name evidence="1" type="ORF">PAPOLLO_LOCUS22435</name>
</gene>
<dbReference type="AlphaFoldDB" id="A0A8S3XV20"/>
<dbReference type="Proteomes" id="UP000691718">
    <property type="component" value="Unassembled WGS sequence"/>
</dbReference>
<reference evidence="1" key="1">
    <citation type="submission" date="2021-04" db="EMBL/GenBank/DDBJ databases">
        <authorList>
            <person name="Tunstrom K."/>
        </authorList>
    </citation>
    <scope>NUCLEOTIDE SEQUENCE</scope>
</reference>
<protein>
    <submittedName>
        <fullName evidence="1">(apollo) hypothetical protein</fullName>
    </submittedName>
</protein>